<feature type="non-terminal residue" evidence="6">
    <location>
        <position position="1"/>
    </location>
</feature>
<evidence type="ECO:0000313" key="6">
    <source>
        <dbReference type="EMBL" id="GAH70554.1"/>
    </source>
</evidence>
<dbReference type="InterPro" id="IPR029014">
    <property type="entry name" value="NiFe-Hase_large"/>
</dbReference>
<dbReference type="PANTHER" id="PTHR43600">
    <property type="entry name" value="COENZYME F420 HYDROGENASE, SUBUNIT ALPHA"/>
    <property type="match status" value="1"/>
</dbReference>
<reference evidence="6" key="1">
    <citation type="journal article" date="2014" name="Front. Microbiol.">
        <title>High frequency of phylogenetically diverse reductive dehalogenase-homologous genes in deep subseafloor sedimentary metagenomes.</title>
        <authorList>
            <person name="Kawai M."/>
            <person name="Futagami T."/>
            <person name="Toyoda A."/>
            <person name="Takaki Y."/>
            <person name="Nishi S."/>
            <person name="Hori S."/>
            <person name="Arai W."/>
            <person name="Tsubouchi T."/>
            <person name="Morono Y."/>
            <person name="Uchiyama I."/>
            <person name="Ito T."/>
            <person name="Fujiyama A."/>
            <person name="Inagaki F."/>
            <person name="Takami H."/>
        </authorList>
    </citation>
    <scope>NUCLEOTIDE SEQUENCE</scope>
    <source>
        <strain evidence="6">Expedition CK06-06</strain>
    </source>
</reference>
<dbReference type="SUPFAM" id="SSF56762">
    <property type="entry name" value="HydB/Nqo4-like"/>
    <property type="match status" value="1"/>
</dbReference>
<evidence type="ECO:0000256" key="1">
    <source>
        <dbReference type="ARBA" id="ARBA00001967"/>
    </source>
</evidence>
<keyword evidence="4" id="KW-0479">Metal-binding</keyword>
<evidence type="ECO:0000256" key="4">
    <source>
        <dbReference type="ARBA" id="ARBA00022723"/>
    </source>
</evidence>
<keyword evidence="3" id="KW-0533">Nickel</keyword>
<dbReference type="GO" id="GO:0046872">
    <property type="term" value="F:metal ion binding"/>
    <property type="evidence" value="ECO:0007669"/>
    <property type="project" value="UniProtKB-KW"/>
</dbReference>
<organism evidence="6">
    <name type="scientific">marine sediment metagenome</name>
    <dbReference type="NCBI Taxonomy" id="412755"/>
    <lineage>
        <taxon>unclassified sequences</taxon>
        <taxon>metagenomes</taxon>
        <taxon>ecological metagenomes</taxon>
    </lineage>
</organism>
<name>X1IWT9_9ZZZZ</name>
<protein>
    <submittedName>
        <fullName evidence="6">Uncharacterized protein</fullName>
    </submittedName>
</protein>
<feature type="non-terminal residue" evidence="6">
    <location>
        <position position="261"/>
    </location>
</feature>
<accession>X1IWT9</accession>
<evidence type="ECO:0000256" key="5">
    <source>
        <dbReference type="ARBA" id="ARBA00023002"/>
    </source>
</evidence>
<evidence type="ECO:0000256" key="3">
    <source>
        <dbReference type="ARBA" id="ARBA00022596"/>
    </source>
</evidence>
<dbReference type="PANTHER" id="PTHR43600:SF2">
    <property type="entry name" value="F420-NON-REDUCING HYDROGENASE VHU SUBUNIT A"/>
    <property type="match status" value="1"/>
</dbReference>
<comment type="caution">
    <text evidence="6">The sequence shown here is derived from an EMBL/GenBank/DDBJ whole genome shotgun (WGS) entry which is preliminary data.</text>
</comment>
<dbReference type="Gene3D" id="1.10.645.10">
    <property type="entry name" value="Cytochrome-c3 Hydrogenase, chain B"/>
    <property type="match status" value="1"/>
</dbReference>
<evidence type="ECO:0000256" key="2">
    <source>
        <dbReference type="ARBA" id="ARBA00009292"/>
    </source>
</evidence>
<sequence length="261" mass="29117">VGPKAPAASRNVLGVIDKVGVEVGKKVIEIRKRCRDLMAQMGGKTIHPVLGLPGGVSKAVTSEMRDEIKSFAPDAVEFARFSLKVFNDIVLENKEYLDLILSDTYYEKTNYMGMVDDNNKVNFYDGKVRVVDAGGRQIELFEPDNYLSVIAEHVEEWSYIKFPYLRKIGWKGFVGGNDSGVVRVAPLARLNTAEGMATPLAQGEYEKMFETLGGKPVHNTLAMHWARLVEMLYAAERARELSDAEELTSLNIRNMDLKEPG</sequence>
<comment type="similarity">
    <text evidence="2">Belongs to the [NiFe]/[NiFeSe] hydrogenase large subunit family.</text>
</comment>
<keyword evidence="5" id="KW-0560">Oxidoreductase</keyword>
<dbReference type="AlphaFoldDB" id="X1IWT9"/>
<dbReference type="GO" id="GO:0016491">
    <property type="term" value="F:oxidoreductase activity"/>
    <property type="evidence" value="ECO:0007669"/>
    <property type="project" value="UniProtKB-KW"/>
</dbReference>
<dbReference type="EMBL" id="BARU01032393">
    <property type="protein sequence ID" value="GAH70554.1"/>
    <property type="molecule type" value="Genomic_DNA"/>
</dbReference>
<gene>
    <name evidence="6" type="ORF">S03H2_51096</name>
</gene>
<proteinExistence type="inferred from homology"/>
<comment type="cofactor">
    <cofactor evidence="1">
        <name>Ni(2+)</name>
        <dbReference type="ChEBI" id="CHEBI:49786"/>
    </cofactor>
</comment>